<dbReference type="EMBL" id="CAAALY010279949">
    <property type="protein sequence ID" value="VEL43262.1"/>
    <property type="molecule type" value="Genomic_DNA"/>
</dbReference>
<feature type="region of interest" description="Disordered" evidence="1">
    <location>
        <begin position="32"/>
        <end position="87"/>
    </location>
</feature>
<evidence type="ECO:0000256" key="1">
    <source>
        <dbReference type="SAM" id="MobiDB-lite"/>
    </source>
</evidence>
<evidence type="ECO:0000313" key="3">
    <source>
        <dbReference type="Proteomes" id="UP000784294"/>
    </source>
</evidence>
<sequence length="87" mass="9285">MLHTNLRLANSGSSSADFQPYAQSALSAQIAKLDSDDSDENLDILSGGQNDEVGSDLSGPETSELKKVVRDEKLNMPRLPLADDALP</sequence>
<proteinExistence type="predicted"/>
<feature type="compositionally biased region" description="Basic and acidic residues" evidence="1">
    <location>
        <begin position="63"/>
        <end position="75"/>
    </location>
</feature>
<reference evidence="2" key="1">
    <citation type="submission" date="2018-11" db="EMBL/GenBank/DDBJ databases">
        <authorList>
            <consortium name="Pathogen Informatics"/>
        </authorList>
    </citation>
    <scope>NUCLEOTIDE SEQUENCE</scope>
</reference>
<name>A0A3S5CVL6_9PLAT</name>
<gene>
    <name evidence="2" type="ORF">PXEA_LOCUS36702</name>
</gene>
<comment type="caution">
    <text evidence="2">The sequence shown here is derived from an EMBL/GenBank/DDBJ whole genome shotgun (WGS) entry which is preliminary data.</text>
</comment>
<keyword evidence="3" id="KW-1185">Reference proteome</keyword>
<dbReference type="Proteomes" id="UP000784294">
    <property type="component" value="Unassembled WGS sequence"/>
</dbReference>
<organism evidence="2 3">
    <name type="scientific">Protopolystoma xenopodis</name>
    <dbReference type="NCBI Taxonomy" id="117903"/>
    <lineage>
        <taxon>Eukaryota</taxon>
        <taxon>Metazoa</taxon>
        <taxon>Spiralia</taxon>
        <taxon>Lophotrochozoa</taxon>
        <taxon>Platyhelminthes</taxon>
        <taxon>Monogenea</taxon>
        <taxon>Polyopisthocotylea</taxon>
        <taxon>Polystomatidea</taxon>
        <taxon>Polystomatidae</taxon>
        <taxon>Protopolystoma</taxon>
    </lineage>
</organism>
<feature type="non-terminal residue" evidence="2">
    <location>
        <position position="1"/>
    </location>
</feature>
<evidence type="ECO:0000313" key="2">
    <source>
        <dbReference type="EMBL" id="VEL43262.1"/>
    </source>
</evidence>
<accession>A0A3S5CVL6</accession>
<protein>
    <submittedName>
        <fullName evidence="2">Uncharacterized protein</fullName>
    </submittedName>
</protein>
<dbReference type="AlphaFoldDB" id="A0A3S5CVL6"/>